<evidence type="ECO:0000256" key="9">
    <source>
        <dbReference type="PIRSR" id="PIRSR036696-1"/>
    </source>
</evidence>
<reference evidence="13" key="1">
    <citation type="submission" date="2023-01" db="EMBL/GenBank/DDBJ databases">
        <title>Key to firefly adult light organ development and bioluminescence: homeobox transcription factors regulate luciferase expression and transportation to peroxisome.</title>
        <authorList>
            <person name="Fu X."/>
        </authorList>
    </citation>
    <scope>NUCLEOTIDE SEQUENCE [LARGE SCALE GENOMIC DNA]</scope>
</reference>
<dbReference type="InterPro" id="IPR011650">
    <property type="entry name" value="Peptidase_M20_dimer"/>
</dbReference>
<dbReference type="NCBIfam" id="TIGR01880">
    <property type="entry name" value="Ac-peptdase-euk"/>
    <property type="match status" value="1"/>
</dbReference>
<dbReference type="PANTHER" id="PTHR45892">
    <property type="entry name" value="AMINOACYLASE-1"/>
    <property type="match status" value="1"/>
</dbReference>
<proteinExistence type="inferred from homology"/>
<comment type="cofactor">
    <cofactor evidence="10">
        <name>Zn(2+)</name>
        <dbReference type="ChEBI" id="CHEBI:29105"/>
    </cofactor>
    <text evidence="10">Binds 2 Zn(2+) ions per subunit.</text>
</comment>
<dbReference type="InterPro" id="IPR001261">
    <property type="entry name" value="ArgE/DapE_CS"/>
</dbReference>
<evidence type="ECO:0000256" key="6">
    <source>
        <dbReference type="ARBA" id="ARBA00022801"/>
    </source>
</evidence>
<evidence type="ECO:0000256" key="7">
    <source>
        <dbReference type="ARBA" id="ARBA00022833"/>
    </source>
</evidence>
<dbReference type="GO" id="GO:0004046">
    <property type="term" value="F:aminoacylase activity"/>
    <property type="evidence" value="ECO:0007669"/>
    <property type="project" value="UniProtKB-EC"/>
</dbReference>
<keyword evidence="6" id="KW-0378">Hydrolase</keyword>
<evidence type="ECO:0000313" key="12">
    <source>
        <dbReference type="EMBL" id="KAK4878822.1"/>
    </source>
</evidence>
<dbReference type="GO" id="GO:0046872">
    <property type="term" value="F:metal ion binding"/>
    <property type="evidence" value="ECO:0007669"/>
    <property type="project" value="UniProtKB-KW"/>
</dbReference>
<dbReference type="SUPFAM" id="SSF55031">
    <property type="entry name" value="Bacterial exopeptidase dimerisation domain"/>
    <property type="match status" value="1"/>
</dbReference>
<evidence type="ECO:0000256" key="2">
    <source>
        <dbReference type="ARBA" id="ARBA00006247"/>
    </source>
</evidence>
<dbReference type="Proteomes" id="UP001353858">
    <property type="component" value="Unassembled WGS sequence"/>
</dbReference>
<dbReference type="FunFam" id="3.40.630.10:FF:000019">
    <property type="entry name" value="Aminoacylase 1"/>
    <property type="match status" value="1"/>
</dbReference>
<dbReference type="EMBL" id="JARPUR010000004">
    <property type="protein sequence ID" value="KAK4878822.1"/>
    <property type="molecule type" value="Genomic_DNA"/>
</dbReference>
<feature type="binding site" evidence="10">
    <location>
        <position position="115"/>
    </location>
    <ligand>
        <name>Zn(2+)</name>
        <dbReference type="ChEBI" id="CHEBI:29105"/>
        <label>2</label>
    </ligand>
</feature>
<organism evidence="12 13">
    <name type="scientific">Aquatica leii</name>
    <dbReference type="NCBI Taxonomy" id="1421715"/>
    <lineage>
        <taxon>Eukaryota</taxon>
        <taxon>Metazoa</taxon>
        <taxon>Ecdysozoa</taxon>
        <taxon>Arthropoda</taxon>
        <taxon>Hexapoda</taxon>
        <taxon>Insecta</taxon>
        <taxon>Pterygota</taxon>
        <taxon>Neoptera</taxon>
        <taxon>Endopterygota</taxon>
        <taxon>Coleoptera</taxon>
        <taxon>Polyphaga</taxon>
        <taxon>Elateriformia</taxon>
        <taxon>Elateroidea</taxon>
        <taxon>Lampyridae</taxon>
        <taxon>Luciolinae</taxon>
        <taxon>Aquatica</taxon>
    </lineage>
</organism>
<dbReference type="InterPro" id="IPR002933">
    <property type="entry name" value="Peptidase_M20"/>
</dbReference>
<feature type="active site" description="Proton acceptor" evidence="9">
    <location>
        <position position="149"/>
    </location>
</feature>
<evidence type="ECO:0000313" key="13">
    <source>
        <dbReference type="Proteomes" id="UP001353858"/>
    </source>
</evidence>
<dbReference type="GO" id="GO:0006520">
    <property type="term" value="P:amino acid metabolic process"/>
    <property type="evidence" value="ECO:0007669"/>
    <property type="project" value="InterPro"/>
</dbReference>
<feature type="binding site" evidence="10">
    <location>
        <position position="82"/>
    </location>
    <ligand>
        <name>Zn(2+)</name>
        <dbReference type="ChEBI" id="CHEBI:29105"/>
        <label>1</label>
    </ligand>
</feature>
<dbReference type="PROSITE" id="PS00759">
    <property type="entry name" value="ARGE_DAPE_CPG2_2"/>
    <property type="match status" value="1"/>
</dbReference>
<comment type="caution">
    <text evidence="12">The sequence shown here is derived from an EMBL/GenBank/DDBJ whole genome shotgun (WGS) entry which is preliminary data.</text>
</comment>
<dbReference type="Pfam" id="PF07687">
    <property type="entry name" value="M20_dimer"/>
    <property type="match status" value="1"/>
</dbReference>
<feature type="domain" description="Peptidase M20 dimerisation" evidence="11">
    <location>
        <begin position="191"/>
        <end position="298"/>
    </location>
</feature>
<dbReference type="EC" id="3.5.1.14" evidence="3"/>
<feature type="binding site" evidence="10">
    <location>
        <position position="374"/>
    </location>
    <ligand>
        <name>Zn(2+)</name>
        <dbReference type="ChEBI" id="CHEBI:29105"/>
        <label>2</label>
    </ligand>
</feature>
<keyword evidence="5 10" id="KW-0479">Metal-binding</keyword>
<dbReference type="PANTHER" id="PTHR45892:SF1">
    <property type="entry name" value="AMINOACYLASE-1"/>
    <property type="match status" value="1"/>
</dbReference>
<keyword evidence="4" id="KW-0963">Cytoplasm</keyword>
<evidence type="ECO:0000256" key="5">
    <source>
        <dbReference type="ARBA" id="ARBA00022723"/>
    </source>
</evidence>
<feature type="binding site" evidence="10">
    <location>
        <position position="115"/>
    </location>
    <ligand>
        <name>Zn(2+)</name>
        <dbReference type="ChEBI" id="CHEBI:29105"/>
        <label>1</label>
    </ligand>
</feature>
<dbReference type="PIRSF" id="PIRSF036696">
    <property type="entry name" value="ACY-1"/>
    <property type="match status" value="1"/>
</dbReference>
<keyword evidence="13" id="KW-1185">Reference proteome</keyword>
<dbReference type="InterPro" id="IPR036264">
    <property type="entry name" value="Bact_exopeptidase_dim_dom"/>
</dbReference>
<keyword evidence="7 10" id="KW-0862">Zinc</keyword>
<dbReference type="Gene3D" id="3.40.630.10">
    <property type="entry name" value="Zn peptidases"/>
    <property type="match status" value="1"/>
</dbReference>
<comment type="similarity">
    <text evidence="2">Belongs to the peptidase M20A family.</text>
</comment>
<dbReference type="GO" id="GO:0005737">
    <property type="term" value="C:cytoplasm"/>
    <property type="evidence" value="ECO:0007669"/>
    <property type="project" value="UniProtKB-SubCell"/>
</dbReference>
<dbReference type="SUPFAM" id="SSF53187">
    <property type="entry name" value="Zn-dependent exopeptidases"/>
    <property type="match status" value="1"/>
</dbReference>
<sequence>MSIYTSSNPLDALAVENFREYLRIPSVHPNISYDASVAFLRKLAKDIGLQFKVYEHFPGKPVVVISWIGQEPNLPSILLNNHMDVVPASEEVWVHKPFAADIDENGDIYGRGAQDMKSGSIQYLEAIRRLKKDGVKTRRTVHVSFMPDEEIGSDAGMKDFANSKDFEDLHVGFAMDECFPNQGDVLAVATGEKATWQFRVHIPASSGHSSQLIQNTAGEKLHIVLGKFYNHRKEVLDKLLRNNLKQSDVVSINLTEIHGGVQSNILPSEIVMTFDCRFPIDSNLDDWENTLKSWCKEGGDDVWIEYLVKNASAPETKLDSSNPYWVAFEDAAKKINLKLRPQRLEGITDIRHVRSLGIPAIGFSAVYNTPNLEHKDNEFLNVDIFLKGITIYYNLIPAIANA</sequence>
<evidence type="ECO:0000256" key="8">
    <source>
        <dbReference type="ARBA" id="ARBA00029656"/>
    </source>
</evidence>
<dbReference type="InterPro" id="IPR052083">
    <property type="entry name" value="Aminoacylase-1_M20A"/>
</dbReference>
<dbReference type="AlphaFoldDB" id="A0AAN7SEY7"/>
<feature type="binding site" evidence="10">
    <location>
        <position position="150"/>
    </location>
    <ligand>
        <name>Zn(2+)</name>
        <dbReference type="ChEBI" id="CHEBI:29105"/>
        <label>2</label>
    </ligand>
</feature>
<evidence type="ECO:0000256" key="3">
    <source>
        <dbReference type="ARBA" id="ARBA00011913"/>
    </source>
</evidence>
<dbReference type="Pfam" id="PF01546">
    <property type="entry name" value="Peptidase_M20"/>
    <property type="match status" value="1"/>
</dbReference>
<dbReference type="InterPro" id="IPR010159">
    <property type="entry name" value="N-acyl_aa_amidohydrolase"/>
</dbReference>
<evidence type="ECO:0000256" key="1">
    <source>
        <dbReference type="ARBA" id="ARBA00004496"/>
    </source>
</evidence>
<feature type="active site" evidence="9">
    <location>
        <position position="84"/>
    </location>
</feature>
<dbReference type="Gene3D" id="3.30.70.360">
    <property type="match status" value="1"/>
</dbReference>
<protein>
    <recommendedName>
        <fullName evidence="3">N-acyl-aliphatic-L-amino acid amidohydrolase</fullName>
        <ecNumber evidence="3">3.5.1.14</ecNumber>
    </recommendedName>
    <alternativeName>
        <fullName evidence="8">N-acyl-L-amino-acid amidohydrolase</fullName>
    </alternativeName>
</protein>
<evidence type="ECO:0000256" key="4">
    <source>
        <dbReference type="ARBA" id="ARBA00022490"/>
    </source>
</evidence>
<comment type="subcellular location">
    <subcellularLocation>
        <location evidence="1">Cytoplasm</location>
    </subcellularLocation>
</comment>
<dbReference type="Gene3D" id="1.10.150.900">
    <property type="match status" value="1"/>
</dbReference>
<gene>
    <name evidence="12" type="ORF">RN001_011328</name>
</gene>
<name>A0AAN7SEY7_9COLE</name>
<feature type="binding site" evidence="10">
    <location>
        <position position="177"/>
    </location>
    <ligand>
        <name>Zn(2+)</name>
        <dbReference type="ChEBI" id="CHEBI:29105"/>
        <label>1</label>
    </ligand>
</feature>
<accession>A0AAN7SEY7</accession>
<evidence type="ECO:0000259" key="11">
    <source>
        <dbReference type="Pfam" id="PF07687"/>
    </source>
</evidence>
<evidence type="ECO:0000256" key="10">
    <source>
        <dbReference type="PIRSR" id="PIRSR036696-2"/>
    </source>
</evidence>